<evidence type="ECO:0000256" key="1">
    <source>
        <dbReference type="ARBA" id="ARBA00022729"/>
    </source>
</evidence>
<dbReference type="Gene3D" id="3.30.1950.10">
    <property type="entry name" value="wza like domain"/>
    <property type="match status" value="1"/>
</dbReference>
<evidence type="ECO:0000313" key="5">
    <source>
        <dbReference type="Proteomes" id="UP000546701"/>
    </source>
</evidence>
<dbReference type="Gene3D" id="3.10.560.10">
    <property type="entry name" value="Outer membrane lipoprotein wza domain like"/>
    <property type="match status" value="1"/>
</dbReference>
<sequence>MPRASAIEGVSQMRFGAMILMCGLALLSACASGDKELVSSGSRYAAPDVALEDYRLGIDDRVRMTVFNQPEVSGEFAVGADGALALPLIGRVPASGKTVSEIAAEAQRLFGDGYLRDPRVGMEVITFRPFFILGEVTQPGPYPYTVGLTALNAIAVAHGFTPRSDRGVIGIRRSGEAEEKIYKVTPELRIYPGDTVRVQERFF</sequence>
<evidence type="ECO:0000259" key="3">
    <source>
        <dbReference type="Pfam" id="PF10531"/>
    </source>
</evidence>
<reference evidence="4 5" key="1">
    <citation type="submission" date="2020-08" db="EMBL/GenBank/DDBJ databases">
        <title>Genomic Encyclopedia of Type Strains, Phase IV (KMG-IV): sequencing the most valuable type-strain genomes for metagenomic binning, comparative biology and taxonomic classification.</title>
        <authorList>
            <person name="Goeker M."/>
        </authorList>
    </citation>
    <scope>NUCLEOTIDE SEQUENCE [LARGE SCALE GENOMIC DNA]</scope>
    <source>
        <strain evidence="4 5">DSM 103336</strain>
    </source>
</reference>
<accession>A0A7W9F377</accession>
<dbReference type="GO" id="GO:0015159">
    <property type="term" value="F:polysaccharide transmembrane transporter activity"/>
    <property type="evidence" value="ECO:0007669"/>
    <property type="project" value="InterPro"/>
</dbReference>
<organism evidence="4 5">
    <name type="scientific">Sphingomonas prati</name>
    <dbReference type="NCBI Taxonomy" id="1843237"/>
    <lineage>
        <taxon>Bacteria</taxon>
        <taxon>Pseudomonadati</taxon>
        <taxon>Pseudomonadota</taxon>
        <taxon>Alphaproteobacteria</taxon>
        <taxon>Sphingomonadales</taxon>
        <taxon>Sphingomonadaceae</taxon>
        <taxon>Sphingomonas</taxon>
    </lineage>
</organism>
<dbReference type="RefSeq" id="WP_157174801.1">
    <property type="nucleotide sequence ID" value="NZ_JACIJR010000003.1"/>
</dbReference>
<name>A0A7W9F377_9SPHN</name>
<dbReference type="PANTHER" id="PTHR33619">
    <property type="entry name" value="POLYSACCHARIDE EXPORT PROTEIN GFCE-RELATED"/>
    <property type="match status" value="1"/>
</dbReference>
<comment type="caution">
    <text evidence="4">The sequence shown here is derived from an EMBL/GenBank/DDBJ whole genome shotgun (WGS) entry which is preliminary data.</text>
</comment>
<evidence type="ECO:0000259" key="2">
    <source>
        <dbReference type="Pfam" id="PF02563"/>
    </source>
</evidence>
<dbReference type="OrthoDB" id="197007at2"/>
<dbReference type="InterPro" id="IPR019554">
    <property type="entry name" value="Soluble_ligand-bd"/>
</dbReference>
<keyword evidence="1" id="KW-0732">Signal</keyword>
<dbReference type="PANTHER" id="PTHR33619:SF3">
    <property type="entry name" value="POLYSACCHARIDE EXPORT PROTEIN GFCE-RELATED"/>
    <property type="match status" value="1"/>
</dbReference>
<protein>
    <submittedName>
        <fullName evidence="4">Polysaccharide export outer membrane protein</fullName>
    </submittedName>
</protein>
<dbReference type="AlphaFoldDB" id="A0A7W9F377"/>
<dbReference type="Pfam" id="PF02563">
    <property type="entry name" value="Poly_export"/>
    <property type="match status" value="1"/>
</dbReference>
<feature type="domain" description="Polysaccharide export protein N-terminal" evidence="2">
    <location>
        <begin position="52"/>
        <end position="123"/>
    </location>
</feature>
<dbReference type="EMBL" id="JACIJR010000003">
    <property type="protein sequence ID" value="MBB5729215.1"/>
    <property type="molecule type" value="Genomic_DNA"/>
</dbReference>
<dbReference type="InterPro" id="IPR003715">
    <property type="entry name" value="Poly_export_N"/>
</dbReference>
<gene>
    <name evidence="4" type="ORF">FHS99_001693</name>
</gene>
<dbReference type="Pfam" id="PF10531">
    <property type="entry name" value="SLBB"/>
    <property type="match status" value="1"/>
</dbReference>
<dbReference type="InterPro" id="IPR049712">
    <property type="entry name" value="Poly_export"/>
</dbReference>
<keyword evidence="5" id="KW-1185">Reference proteome</keyword>
<feature type="domain" description="Soluble ligand binding" evidence="3">
    <location>
        <begin position="130"/>
        <end position="176"/>
    </location>
</feature>
<evidence type="ECO:0000313" key="4">
    <source>
        <dbReference type="EMBL" id="MBB5729215.1"/>
    </source>
</evidence>
<proteinExistence type="predicted"/>
<dbReference type="PROSITE" id="PS51257">
    <property type="entry name" value="PROKAR_LIPOPROTEIN"/>
    <property type="match status" value="1"/>
</dbReference>
<dbReference type="Proteomes" id="UP000546701">
    <property type="component" value="Unassembled WGS sequence"/>
</dbReference>